<keyword evidence="9" id="KW-1185">Reference proteome</keyword>
<reference evidence="8 9" key="1">
    <citation type="submission" date="2014-05" db="EMBL/GenBank/DDBJ databases">
        <title>ATOL: Assembling a taxonomically balanced genome-scale reconstruction of the evolutionary history of the Enterobacteriaceae.</title>
        <authorList>
            <person name="Plunkett G.III."/>
            <person name="Neeno-Eckwall E.C."/>
            <person name="Glasner J.D."/>
            <person name="Perna N.T."/>
        </authorList>
    </citation>
    <scope>NUCLEOTIDE SEQUENCE [LARGE SCALE GENOMIC DNA]</scope>
    <source>
        <strain evidence="8 9">ATCC 33852</strain>
    </source>
</reference>
<dbReference type="EMBL" id="JMPJ01000065">
    <property type="protein sequence ID" value="KFC79293.1"/>
    <property type="molecule type" value="Genomic_DNA"/>
</dbReference>
<comment type="catalytic activity">
    <reaction evidence="5">
        <text>O-phospho-L-tyrosyl-[protein] + H2O = L-tyrosyl-[protein] + phosphate</text>
        <dbReference type="Rhea" id="RHEA:10684"/>
        <dbReference type="Rhea" id="RHEA-COMP:10136"/>
        <dbReference type="Rhea" id="RHEA-COMP:20101"/>
        <dbReference type="ChEBI" id="CHEBI:15377"/>
        <dbReference type="ChEBI" id="CHEBI:43474"/>
        <dbReference type="ChEBI" id="CHEBI:46858"/>
        <dbReference type="ChEBI" id="CHEBI:61978"/>
        <dbReference type="EC" id="3.1.3.48"/>
    </reaction>
</comment>
<dbReference type="InterPro" id="IPR050438">
    <property type="entry name" value="LMW_PTPase"/>
</dbReference>
<sequence>MEKLNLNTILVVCVGNVCRSPIGERLLQTYLPDYAISSAGLNALSGHNVDPSMAESAIKHGITLKAHSARQLTQELCREHDLILVMEKKHICQLSHIAPAAQGKTFLFGHWSEQLEIHDPFHREQGFHDQVVLQLQNCTQQWRNALKKIEK</sequence>
<evidence type="ECO:0000256" key="4">
    <source>
        <dbReference type="ARBA" id="ARBA00022912"/>
    </source>
</evidence>
<evidence type="ECO:0000256" key="2">
    <source>
        <dbReference type="ARBA" id="ARBA00013064"/>
    </source>
</evidence>
<dbReference type="InterPro" id="IPR036196">
    <property type="entry name" value="Ptyr_pPase_sf"/>
</dbReference>
<comment type="similarity">
    <text evidence="1">Belongs to the low molecular weight phosphotyrosine protein phosphatase family.</text>
</comment>
<organism evidence="8 9">
    <name type="scientific">Ewingella americana (strain ATCC 33852 / DSM 4580 / CCUG 14506 / JCM 5911 / LMG 7869 / NCTC 12157 / CDC 1468-78)</name>
    <dbReference type="NCBI Taxonomy" id="910964"/>
    <lineage>
        <taxon>Bacteria</taxon>
        <taxon>Pseudomonadati</taxon>
        <taxon>Pseudomonadota</taxon>
        <taxon>Gammaproteobacteria</taxon>
        <taxon>Enterobacterales</taxon>
        <taxon>Yersiniaceae</taxon>
        <taxon>Ewingella</taxon>
    </lineage>
</organism>
<dbReference type="GO" id="GO:0004725">
    <property type="term" value="F:protein tyrosine phosphatase activity"/>
    <property type="evidence" value="ECO:0007669"/>
    <property type="project" value="UniProtKB-EC"/>
</dbReference>
<dbReference type="CDD" id="cd16343">
    <property type="entry name" value="LMWPTP"/>
    <property type="match status" value="1"/>
</dbReference>
<feature type="active site" description="Proton donor" evidence="6">
    <location>
        <position position="119"/>
    </location>
</feature>
<dbReference type="PRINTS" id="PR00719">
    <property type="entry name" value="LMWPTPASE"/>
</dbReference>
<dbReference type="SUPFAM" id="SSF52788">
    <property type="entry name" value="Phosphotyrosine protein phosphatases I"/>
    <property type="match status" value="1"/>
</dbReference>
<dbReference type="PANTHER" id="PTHR11717">
    <property type="entry name" value="LOW MOLECULAR WEIGHT PROTEIN TYROSINE PHOSPHATASE"/>
    <property type="match status" value="1"/>
</dbReference>
<evidence type="ECO:0000259" key="7">
    <source>
        <dbReference type="SMART" id="SM00226"/>
    </source>
</evidence>
<evidence type="ECO:0000256" key="5">
    <source>
        <dbReference type="ARBA" id="ARBA00051722"/>
    </source>
</evidence>
<proteinExistence type="inferred from homology"/>
<dbReference type="InterPro" id="IPR017867">
    <property type="entry name" value="Tyr_phospatase_low_mol_wt"/>
</dbReference>
<evidence type="ECO:0000256" key="1">
    <source>
        <dbReference type="ARBA" id="ARBA00011063"/>
    </source>
</evidence>
<comment type="caution">
    <text evidence="8">The sequence shown here is derived from an EMBL/GenBank/DDBJ whole genome shotgun (WGS) entry which is preliminary data.</text>
</comment>
<keyword evidence="4" id="KW-0904">Protein phosphatase</keyword>
<dbReference type="Pfam" id="PF01451">
    <property type="entry name" value="LMWPc"/>
    <property type="match status" value="1"/>
</dbReference>
<dbReference type="AlphaFoldDB" id="A0A085G6E8"/>
<protein>
    <recommendedName>
        <fullName evidence="2">protein-tyrosine-phosphatase</fullName>
        <ecNumber evidence="2">3.1.3.48</ecNumber>
    </recommendedName>
</protein>
<evidence type="ECO:0000256" key="3">
    <source>
        <dbReference type="ARBA" id="ARBA00022801"/>
    </source>
</evidence>
<dbReference type="Proteomes" id="UP000028640">
    <property type="component" value="Unassembled WGS sequence"/>
</dbReference>
<dbReference type="STRING" id="910964.GEAM_3100"/>
<dbReference type="eggNOG" id="COG0394">
    <property type="taxonomic scope" value="Bacteria"/>
</dbReference>
<dbReference type="RefSeq" id="WP_244956642.1">
    <property type="nucleotide sequence ID" value="NZ_JMPJ01000065.1"/>
</dbReference>
<feature type="active site" description="Nucleophile" evidence="6">
    <location>
        <position position="13"/>
    </location>
</feature>
<dbReference type="GeneID" id="78381569"/>
<feature type="domain" description="Phosphotyrosine protein phosphatase I" evidence="7">
    <location>
        <begin position="7"/>
        <end position="145"/>
    </location>
</feature>
<feature type="active site" evidence="6">
    <location>
        <position position="19"/>
    </location>
</feature>
<evidence type="ECO:0000313" key="9">
    <source>
        <dbReference type="Proteomes" id="UP000028640"/>
    </source>
</evidence>
<accession>A0A085G6E8</accession>
<keyword evidence="3 8" id="KW-0378">Hydrolase</keyword>
<dbReference type="Gene3D" id="3.40.50.2300">
    <property type="match status" value="1"/>
</dbReference>
<gene>
    <name evidence="8" type="ORF">GEAM_3100</name>
</gene>
<dbReference type="PANTHER" id="PTHR11717:SF31">
    <property type="entry name" value="LOW MOLECULAR WEIGHT PROTEIN-TYROSINE-PHOSPHATASE ETP-RELATED"/>
    <property type="match status" value="1"/>
</dbReference>
<evidence type="ECO:0000256" key="6">
    <source>
        <dbReference type="PIRSR" id="PIRSR617867-1"/>
    </source>
</evidence>
<evidence type="ECO:0000313" key="8">
    <source>
        <dbReference type="EMBL" id="KFC79293.1"/>
    </source>
</evidence>
<dbReference type="EC" id="3.1.3.48" evidence="2"/>
<name>A0A085G6E8_EWIA3</name>
<dbReference type="InterPro" id="IPR023485">
    <property type="entry name" value="Ptyr_pPase"/>
</dbReference>
<dbReference type="SMART" id="SM00226">
    <property type="entry name" value="LMWPc"/>
    <property type="match status" value="1"/>
</dbReference>